<feature type="region of interest" description="Disordered" evidence="1">
    <location>
        <begin position="1"/>
        <end position="22"/>
    </location>
</feature>
<dbReference type="SUPFAM" id="SSF50685">
    <property type="entry name" value="Barwin-like endoglucanases"/>
    <property type="match status" value="1"/>
</dbReference>
<evidence type="ECO:0000313" key="2">
    <source>
        <dbReference type="EnsemblProtists" id="Phyra80294"/>
    </source>
</evidence>
<dbReference type="STRING" id="164328.H3GT72"/>
<dbReference type="AlphaFoldDB" id="H3GT72"/>
<dbReference type="VEuPathDB" id="FungiDB:KRP23_9054"/>
<dbReference type="InterPro" id="IPR036908">
    <property type="entry name" value="RlpA-like_sf"/>
</dbReference>
<dbReference type="VEuPathDB" id="FungiDB:KRP22_9320"/>
<reference evidence="3" key="1">
    <citation type="journal article" date="2006" name="Science">
        <title>Phytophthora genome sequences uncover evolutionary origins and mechanisms of pathogenesis.</title>
        <authorList>
            <person name="Tyler B.M."/>
            <person name="Tripathy S."/>
            <person name="Zhang X."/>
            <person name="Dehal P."/>
            <person name="Jiang R.H."/>
            <person name="Aerts A."/>
            <person name="Arredondo F.D."/>
            <person name="Baxter L."/>
            <person name="Bensasson D."/>
            <person name="Beynon J.L."/>
            <person name="Chapman J."/>
            <person name="Damasceno C.M."/>
            <person name="Dorrance A.E."/>
            <person name="Dou D."/>
            <person name="Dickerman A.W."/>
            <person name="Dubchak I.L."/>
            <person name="Garbelotto M."/>
            <person name="Gijzen M."/>
            <person name="Gordon S.G."/>
            <person name="Govers F."/>
            <person name="Grunwald N.J."/>
            <person name="Huang W."/>
            <person name="Ivors K.L."/>
            <person name="Jones R.W."/>
            <person name="Kamoun S."/>
            <person name="Krampis K."/>
            <person name="Lamour K.H."/>
            <person name="Lee M.K."/>
            <person name="McDonald W.H."/>
            <person name="Medina M."/>
            <person name="Meijer H.J."/>
            <person name="Nordberg E.K."/>
            <person name="Maclean D.J."/>
            <person name="Ospina-Giraldo M.D."/>
            <person name="Morris P.F."/>
            <person name="Phuntumart V."/>
            <person name="Putnam N.H."/>
            <person name="Rash S."/>
            <person name="Rose J.K."/>
            <person name="Sakihama Y."/>
            <person name="Salamov A.A."/>
            <person name="Savidor A."/>
            <person name="Scheuring C.F."/>
            <person name="Smith B.M."/>
            <person name="Sobral B.W."/>
            <person name="Terry A."/>
            <person name="Torto-Alalibo T.A."/>
            <person name="Win J."/>
            <person name="Xu Z."/>
            <person name="Zhang H."/>
            <person name="Grigoriev I.V."/>
            <person name="Rokhsar D.S."/>
            <person name="Boore J.L."/>
        </authorList>
    </citation>
    <scope>NUCLEOTIDE SEQUENCE [LARGE SCALE GENOMIC DNA]</scope>
    <source>
        <strain evidence="3">Pr102</strain>
    </source>
</reference>
<dbReference type="VEuPathDB" id="FungiDB:KRP23_9053"/>
<dbReference type="InParanoid" id="H3GT72"/>
<dbReference type="VEuPathDB" id="FungiDB:KRP22_9319"/>
<protein>
    <recommendedName>
        <fullName evidence="4">Expansin-like EG45 domain-containing protein</fullName>
    </recommendedName>
</protein>
<feature type="compositionally biased region" description="Basic and acidic residues" evidence="1">
    <location>
        <begin position="1"/>
        <end position="13"/>
    </location>
</feature>
<name>H3GT72_PHYRM</name>
<evidence type="ECO:0008006" key="4">
    <source>
        <dbReference type="Google" id="ProtNLM"/>
    </source>
</evidence>
<organism evidence="2 3">
    <name type="scientific">Phytophthora ramorum</name>
    <name type="common">Sudden oak death agent</name>
    <dbReference type="NCBI Taxonomy" id="164328"/>
    <lineage>
        <taxon>Eukaryota</taxon>
        <taxon>Sar</taxon>
        <taxon>Stramenopiles</taxon>
        <taxon>Oomycota</taxon>
        <taxon>Peronosporomycetes</taxon>
        <taxon>Peronosporales</taxon>
        <taxon>Peronosporaceae</taxon>
        <taxon>Phytophthora</taxon>
    </lineage>
</organism>
<dbReference type="eggNOG" id="ENOG502SF9J">
    <property type="taxonomic scope" value="Eukaryota"/>
</dbReference>
<dbReference type="Gene3D" id="2.40.40.10">
    <property type="entry name" value="RlpA-like domain"/>
    <property type="match status" value="1"/>
</dbReference>
<dbReference type="Gene3D" id="2.60.40.760">
    <property type="entry name" value="Expansin, cellulose-binding-like domain"/>
    <property type="match status" value="1"/>
</dbReference>
<reference evidence="2" key="2">
    <citation type="submission" date="2015-06" db="UniProtKB">
        <authorList>
            <consortium name="EnsemblProtists"/>
        </authorList>
    </citation>
    <scope>IDENTIFICATION</scope>
    <source>
        <strain evidence="2">Pr102</strain>
    </source>
</reference>
<dbReference type="InterPro" id="IPR036749">
    <property type="entry name" value="Expansin_CBD_sf"/>
</dbReference>
<accession>H3GT72</accession>
<dbReference type="PANTHER" id="PTHR37067">
    <property type="entry name" value="PX DOMAIN-CONTAINING PROTEIN"/>
    <property type="match status" value="1"/>
</dbReference>
<dbReference type="HOGENOM" id="CLU_009162_0_0_1"/>
<dbReference type="OMA" id="YGGCSEH"/>
<proteinExistence type="predicted"/>
<dbReference type="EnsemblProtists" id="Phyra80294">
    <property type="protein sequence ID" value="Phyra80294"/>
    <property type="gene ID" value="Phyra80294"/>
</dbReference>
<dbReference type="Proteomes" id="UP000005238">
    <property type="component" value="Unassembled WGS sequence"/>
</dbReference>
<dbReference type="PANTHER" id="PTHR37067:SF3">
    <property type="entry name" value="PX DOMAIN-CONTAINING PROTEIN"/>
    <property type="match status" value="1"/>
</dbReference>
<evidence type="ECO:0000256" key="1">
    <source>
        <dbReference type="SAM" id="MobiDB-lite"/>
    </source>
</evidence>
<dbReference type="EMBL" id="DS566045">
    <property type="status" value="NOT_ANNOTATED_CDS"/>
    <property type="molecule type" value="Genomic_DNA"/>
</dbReference>
<evidence type="ECO:0000313" key="3">
    <source>
        <dbReference type="Proteomes" id="UP000005238"/>
    </source>
</evidence>
<keyword evidence="3" id="KW-1185">Reference proteome</keyword>
<sequence>MGTSRGSERGGDRPKKHKDRGVKFNEKHTIKYGLSVCSRNAKSSVVESVMCKFCVAFGKESAADATRKRRATANIKYFRQPFRADHYLSHLEINHKQKWGEYEQSSTPEKEKFFAAHIEEATINSLAQAQQQLINAQTGSPSNMGAVISSALPVVQRVGPVRLPASEIEKRVVEELVGDMFFNASDEGGLSREQALDIFRRKEGDNYDIVIKNQRLYDLAIKFVACGASFRLASRMVQCTKEETKMAYYGGCSEHRVAGYVRAVIASNLQKIALMMRSSWAYAIATDAAVHQGTSYLDFRVRLWQNGSLQDFHLLTLPTFDQHPAPSIMERLEKFFDIMDPHWRSKLLGTTTNGGINTGHNNGMTGSQQGLSARLTTLVNKRAFYLIWCGVHQLELVVKNCVAAFCQKSFYDELVTVLATLCQDQQSSSQERSLSPFTVEVIPDVTAAFSTTRGFAEKLMVALKWLMEHRLTIIQRLQTAFPTSVPSASWWVCVAVAHRVMAEIAYFMKKLLNMETGPNLVSEQVQELCKLALIMADVVGARRDLWEARDPENACAAGSFQLTYQNAQQFIQNEGGPLAIEMFDTLRGVERLHIAKSVAKFAVDLIAGVATIAQEGRHYCAGDVGVLVNPPVVMPIEVCEMGQEAFLKVLSEQEPRLGETFSDDEIKSIESEYEEFVLAVKCEPILGGVLKKHDRDTDVSFAWSCFNGRFRTLQEFVGGLASVVPDMSAGTLASDLTWLNWEKPDYRQTMIDFALEGILHAKQKMKVELVDVHCLQSVASSTADGSMLGSTPATPDVGLSPAHSSAAAAASLSSSLASMPLPAAAMAMPLSMQSTIIAQDIANLSAVSLAMAKTGCPTPSSSNGASSSSSSATASDHGFMLLWLCPVLGKEVFTGKATTYGLGTPLGGSCSARMAPYGLDSSLFVAMNYDQYYESSSCSRCLSITGESGTVTAFVADLCYECGYGNLDLNTALWYTVVGGDPRISEISWYFTPCPDEQEKFCWKEGSNAQWFALQVPNSRDGIKTMEINGVEGEVIGVTSFYQVSPSEAIDLENVEVKITSNEGITSKATLKSSDYNDCPMTDDSTSSTAGTSGGTTTTVITDTTGATVHYTAWQAYRRRKVKFY</sequence>
<dbReference type="CDD" id="cd22271">
    <property type="entry name" value="DPBB_EXP_N-like"/>
    <property type="match status" value="1"/>
</dbReference>